<proteinExistence type="predicted"/>
<name>A0A6J4LQH4_9SPHI</name>
<accession>A0A6J4LQH4</accession>
<protein>
    <submittedName>
        <fullName evidence="1">Uncharacterized protein</fullName>
    </submittedName>
</protein>
<reference evidence="1" key="1">
    <citation type="submission" date="2020-02" db="EMBL/GenBank/DDBJ databases">
        <authorList>
            <person name="Meier V. D."/>
        </authorList>
    </citation>
    <scope>NUCLEOTIDE SEQUENCE</scope>
    <source>
        <strain evidence="1">AVDCRST_MAG56</strain>
    </source>
</reference>
<dbReference type="EMBL" id="CADCTQ010000653">
    <property type="protein sequence ID" value="CAA9338778.1"/>
    <property type="molecule type" value="Genomic_DNA"/>
</dbReference>
<evidence type="ECO:0000313" key="1">
    <source>
        <dbReference type="EMBL" id="CAA9338778.1"/>
    </source>
</evidence>
<gene>
    <name evidence="1" type="ORF">AVDCRST_MAG56-7764</name>
</gene>
<dbReference type="AlphaFoldDB" id="A0A6J4LQH4"/>
<organism evidence="1">
    <name type="scientific">uncultured Cytophagales bacterium</name>
    <dbReference type="NCBI Taxonomy" id="158755"/>
    <lineage>
        <taxon>Bacteria</taxon>
        <taxon>Pseudomonadati</taxon>
        <taxon>Bacteroidota</taxon>
        <taxon>Sphingobacteriia</taxon>
        <taxon>Sphingobacteriales</taxon>
        <taxon>environmental samples</taxon>
    </lineage>
</organism>
<sequence>MFLGKIKFHEKIKRTPVTFAPAAGLTAKQTAAPTYQTTSE</sequence>